<evidence type="ECO:0000313" key="2">
    <source>
        <dbReference type="Proteomes" id="UP000192596"/>
    </source>
</evidence>
<dbReference type="EMBL" id="NAJO01000011">
    <property type="protein sequence ID" value="OQO09183.1"/>
    <property type="molecule type" value="Genomic_DNA"/>
</dbReference>
<comment type="caution">
    <text evidence="1">The sequence shown here is derived from an EMBL/GenBank/DDBJ whole genome shotgun (WGS) entry which is preliminary data.</text>
</comment>
<evidence type="ECO:0000313" key="1">
    <source>
        <dbReference type="EMBL" id="OQO09183.1"/>
    </source>
</evidence>
<name>A0A1V8TCT7_9PEZI</name>
<dbReference type="OrthoDB" id="265717at2759"/>
<keyword evidence="2" id="KW-1185">Reference proteome</keyword>
<dbReference type="Gene3D" id="3.30.70.100">
    <property type="match status" value="1"/>
</dbReference>
<dbReference type="AlphaFoldDB" id="A0A1V8TCT7"/>
<dbReference type="PANTHER" id="PTHR40257:SF1">
    <property type="entry name" value="DUF1330 DOMAIN-CONTAINING PROTEIN"/>
    <property type="match status" value="1"/>
</dbReference>
<evidence type="ECO:0008006" key="3">
    <source>
        <dbReference type="Google" id="ProtNLM"/>
    </source>
</evidence>
<gene>
    <name evidence="1" type="ORF">B0A48_06074</name>
</gene>
<dbReference type="PANTHER" id="PTHR40257">
    <property type="match status" value="1"/>
</dbReference>
<dbReference type="Proteomes" id="UP000192596">
    <property type="component" value="Unassembled WGS sequence"/>
</dbReference>
<proteinExistence type="predicted"/>
<sequence>MASVTFHLISTSSKHDFLSSVQQLSKPDRPLYLGNCEHWIHAPTLSVPALTGTGPEMQRWEYLLICTTKSKLDFEVPSALARFVKAHWAIATTIPHEQLDALESENKRRAALIVEPLPDGWSPRNHSGLDASDPPADLEASLALSSVPLGASKSSTPLGLKDFIATFGTAHTGPVAMFNLLAYHPRQRPRYLEYIAAFGTSIGSRYGGDPQFIGFGDCDWSSRESEGTQVADPQANGSSVWEDCALVWYPSILHFGKMLDDPEYAEVDRKYKHGALRDNPLICCTEIQLEYD</sequence>
<organism evidence="1 2">
    <name type="scientific">Cryoendolithus antarcticus</name>
    <dbReference type="NCBI Taxonomy" id="1507870"/>
    <lineage>
        <taxon>Eukaryota</taxon>
        <taxon>Fungi</taxon>
        <taxon>Dikarya</taxon>
        <taxon>Ascomycota</taxon>
        <taxon>Pezizomycotina</taxon>
        <taxon>Dothideomycetes</taxon>
        <taxon>Dothideomycetidae</taxon>
        <taxon>Cladosporiales</taxon>
        <taxon>Cladosporiaceae</taxon>
        <taxon>Cryoendolithus</taxon>
    </lineage>
</organism>
<protein>
    <recommendedName>
        <fullName evidence="3">EthD domain-containing protein</fullName>
    </recommendedName>
</protein>
<reference evidence="2" key="1">
    <citation type="submission" date="2017-03" db="EMBL/GenBank/DDBJ databases">
        <title>Genomes of endolithic fungi from Antarctica.</title>
        <authorList>
            <person name="Coleine C."/>
            <person name="Masonjones S."/>
            <person name="Stajich J.E."/>
        </authorList>
    </citation>
    <scope>NUCLEOTIDE SEQUENCE [LARGE SCALE GENOMIC DNA]</scope>
    <source>
        <strain evidence="2">CCFEE 5527</strain>
    </source>
</reference>
<accession>A0A1V8TCT7</accession>
<dbReference type="InParanoid" id="A0A1V8TCT7"/>